<dbReference type="Proteomes" id="UP000075243">
    <property type="component" value="Unassembled WGS sequence"/>
</dbReference>
<evidence type="ECO:0000313" key="3">
    <source>
        <dbReference type="Proteomes" id="UP000075243"/>
    </source>
</evidence>
<dbReference type="OMA" id="RAISYLC"/>
<reference evidence="2" key="1">
    <citation type="journal article" date="2012" name="Nat. Biotechnol.">
        <title>Draft genome sequence of pigeonpea (Cajanus cajan), an orphan legume crop of resource-poor farmers.</title>
        <authorList>
            <person name="Varshney R.K."/>
            <person name="Chen W."/>
            <person name="Li Y."/>
            <person name="Bharti A.K."/>
            <person name="Saxena R.K."/>
            <person name="Schlueter J.A."/>
            <person name="Donoghue M.T."/>
            <person name="Azam S."/>
            <person name="Fan G."/>
            <person name="Whaley A.M."/>
            <person name="Farmer A.D."/>
            <person name="Sheridan J."/>
            <person name="Iwata A."/>
            <person name="Tuteja R."/>
            <person name="Penmetsa R.V."/>
            <person name="Wu W."/>
            <person name="Upadhyaya H.D."/>
            <person name="Yang S.P."/>
            <person name="Shah T."/>
            <person name="Saxena K.B."/>
            <person name="Michael T."/>
            <person name="McCombie W.R."/>
            <person name="Yang B."/>
            <person name="Zhang G."/>
            <person name="Yang H."/>
            <person name="Wang J."/>
            <person name="Spillane C."/>
            <person name="Cook D.R."/>
            <person name="May G.D."/>
            <person name="Xu X."/>
            <person name="Jackson S.A."/>
        </authorList>
    </citation>
    <scope>NUCLEOTIDE SEQUENCE [LARGE SCALE GENOMIC DNA]</scope>
</reference>
<dbReference type="PANTHER" id="PTHR37222:SF1">
    <property type="entry name" value="OS02G0718000 PROTEIN"/>
    <property type="match status" value="1"/>
</dbReference>
<dbReference type="AlphaFoldDB" id="A0A151SBX6"/>
<keyword evidence="3" id="KW-1185">Reference proteome</keyword>
<keyword evidence="1" id="KW-1133">Transmembrane helix</keyword>
<protein>
    <submittedName>
        <fullName evidence="2">Uncharacterized protein</fullName>
    </submittedName>
</protein>
<accession>A0A151SBX6</accession>
<dbReference type="PANTHER" id="PTHR37222">
    <property type="entry name" value="OS02G0718000 PROTEIN"/>
    <property type="match status" value="1"/>
</dbReference>
<feature type="transmembrane region" description="Helical" evidence="1">
    <location>
        <begin position="39"/>
        <end position="60"/>
    </location>
</feature>
<feature type="transmembrane region" description="Helical" evidence="1">
    <location>
        <begin position="95"/>
        <end position="114"/>
    </location>
</feature>
<organism evidence="2 3">
    <name type="scientific">Cajanus cajan</name>
    <name type="common">Pigeon pea</name>
    <name type="synonym">Cajanus indicus</name>
    <dbReference type="NCBI Taxonomy" id="3821"/>
    <lineage>
        <taxon>Eukaryota</taxon>
        <taxon>Viridiplantae</taxon>
        <taxon>Streptophyta</taxon>
        <taxon>Embryophyta</taxon>
        <taxon>Tracheophyta</taxon>
        <taxon>Spermatophyta</taxon>
        <taxon>Magnoliopsida</taxon>
        <taxon>eudicotyledons</taxon>
        <taxon>Gunneridae</taxon>
        <taxon>Pentapetalae</taxon>
        <taxon>rosids</taxon>
        <taxon>fabids</taxon>
        <taxon>Fabales</taxon>
        <taxon>Fabaceae</taxon>
        <taxon>Papilionoideae</taxon>
        <taxon>50 kb inversion clade</taxon>
        <taxon>NPAAA clade</taxon>
        <taxon>indigoferoid/millettioid clade</taxon>
        <taxon>Phaseoleae</taxon>
        <taxon>Cajanus</taxon>
    </lineage>
</organism>
<name>A0A151SBX6_CAJCA</name>
<keyword evidence="1" id="KW-0472">Membrane</keyword>
<keyword evidence="1" id="KW-0812">Transmembrane</keyword>
<sequence length="119" mass="13145">MMKNMYKLSGVVLGLGLVHLGLGAWITYLTKSEPMAEVTTQSLLAFAFPFSVAFVVRRALKPMHFFKKMEDQGRLQILTLTLQVAKQFNTLFLRLRVVSILCVAAVAVGALAAVSSRWA</sequence>
<evidence type="ECO:0000256" key="1">
    <source>
        <dbReference type="SAM" id="Phobius"/>
    </source>
</evidence>
<dbReference type="EMBL" id="KQ483425">
    <property type="protein sequence ID" value="KYP52296.1"/>
    <property type="molecule type" value="Genomic_DNA"/>
</dbReference>
<dbReference type="STRING" id="3821.A0A151SBX6"/>
<proteinExistence type="predicted"/>
<evidence type="ECO:0000313" key="2">
    <source>
        <dbReference type="EMBL" id="KYP52296.1"/>
    </source>
</evidence>
<dbReference type="Gramene" id="C.cajan_25765.t">
    <property type="protein sequence ID" value="C.cajan_25765.t.cds1"/>
    <property type="gene ID" value="C.cajan_25765"/>
</dbReference>
<gene>
    <name evidence="2" type="ORF">KK1_025768</name>
</gene>